<dbReference type="FunFam" id="3.30.40.10:FF:000143">
    <property type="entry name" value="Regulator of gluconeogenesis Rmd5"/>
    <property type="match status" value="1"/>
</dbReference>
<dbReference type="SMART" id="SM00668">
    <property type="entry name" value="CTLH"/>
    <property type="match status" value="1"/>
</dbReference>
<sequence length="407" mass="46298">MSTDRAEPTPMASLQKELKKMQGATLAAAVSDADRIIALLQAARDQVANAKDPHTASITMTKLQNPIKDRFEALNKDLRDISKQQKNFGKALDKSLPHRPLPSEASSITGSESHITKTIIMHLFREGRFDVATQFLTEAREHGVIRDTDAMQNIFEPLEVHFTDLYRILGHLRNRNLLPAMEWAELHAEGLEANSSNLEFELNRLQFIWLLKGPAVNGLPNDERNGLPGALRYARERFWKFQTRHGKQIRELMTAIVFISNIQDSPYRSLFEIQNAFEDLAHSFAREFCSLLNLSAESPLYVAVTAGAISLPQLLKFNQAMKAKKTEWTSYDEQPFETPLPRRMVYHSIFVCPVLKEQTTTQNPPMMLPCGHVVCREALKKMMKSSRFKCPYCPSEGVFKDAREIKL</sequence>
<dbReference type="CDD" id="cd16652">
    <property type="entry name" value="dRING_Rmd5p-like"/>
    <property type="match status" value="1"/>
</dbReference>
<evidence type="ECO:0000256" key="6">
    <source>
        <dbReference type="ARBA" id="ARBA00061136"/>
    </source>
</evidence>
<dbReference type="Proteomes" id="UP000233524">
    <property type="component" value="Unassembled WGS sequence"/>
</dbReference>
<dbReference type="PROSITE" id="PS50897">
    <property type="entry name" value="CTLH"/>
    <property type="match status" value="1"/>
</dbReference>
<dbReference type="InterPro" id="IPR024964">
    <property type="entry name" value="CTLH/CRA"/>
</dbReference>
<dbReference type="PROSITE" id="PS51867">
    <property type="entry name" value="ZF_RING_GID"/>
    <property type="match status" value="1"/>
</dbReference>
<feature type="domain" description="RING-Gid-type" evidence="13">
    <location>
        <begin position="352"/>
        <end position="393"/>
    </location>
</feature>
<organism evidence="14 15">
    <name type="scientific">Lomentospora prolificans</name>
    <dbReference type="NCBI Taxonomy" id="41688"/>
    <lineage>
        <taxon>Eukaryota</taxon>
        <taxon>Fungi</taxon>
        <taxon>Dikarya</taxon>
        <taxon>Ascomycota</taxon>
        <taxon>Pezizomycotina</taxon>
        <taxon>Sordariomycetes</taxon>
        <taxon>Hypocreomycetidae</taxon>
        <taxon>Microascales</taxon>
        <taxon>Microascaceae</taxon>
        <taxon>Lomentospora</taxon>
    </lineage>
</organism>
<keyword evidence="5" id="KW-0862">Zinc</keyword>
<evidence type="ECO:0000256" key="3">
    <source>
        <dbReference type="ARBA" id="ARBA00022723"/>
    </source>
</evidence>
<dbReference type="FunCoup" id="A0A2N3N7B6">
    <property type="interactions" value="550"/>
</dbReference>
<dbReference type="EMBL" id="NLAX01000697">
    <property type="protein sequence ID" value="PKS08272.1"/>
    <property type="molecule type" value="Genomic_DNA"/>
</dbReference>
<dbReference type="PANTHER" id="PTHR12170:SF3">
    <property type="entry name" value="GH10162P"/>
    <property type="match status" value="1"/>
</dbReference>
<dbReference type="InterPro" id="IPR037683">
    <property type="entry name" value="Rmd5_dRing"/>
</dbReference>
<dbReference type="Pfam" id="PF10607">
    <property type="entry name" value="CTLH"/>
    <property type="match status" value="1"/>
</dbReference>
<dbReference type="GO" id="GO:0034657">
    <property type="term" value="C:GID complex"/>
    <property type="evidence" value="ECO:0007669"/>
    <property type="project" value="TreeGrafter"/>
</dbReference>
<evidence type="ECO:0000256" key="1">
    <source>
        <dbReference type="ARBA" id="ARBA00004496"/>
    </source>
</evidence>
<dbReference type="InterPro" id="IPR027370">
    <property type="entry name" value="Znf-RING_euk"/>
</dbReference>
<dbReference type="PANTHER" id="PTHR12170">
    <property type="entry name" value="MACROPHAGE ERYTHROBLAST ATTACHER-RELATED"/>
    <property type="match status" value="1"/>
</dbReference>
<dbReference type="OrthoDB" id="1933281at2759"/>
<evidence type="ECO:0000256" key="2">
    <source>
        <dbReference type="ARBA" id="ARBA00022490"/>
    </source>
</evidence>
<evidence type="ECO:0000256" key="5">
    <source>
        <dbReference type="ARBA" id="ARBA00022833"/>
    </source>
</evidence>
<dbReference type="InterPro" id="IPR001841">
    <property type="entry name" value="Znf_RING"/>
</dbReference>
<dbReference type="VEuPathDB" id="FungiDB:jhhlp_005215"/>
<keyword evidence="4 9" id="KW-0863">Zinc-finger</keyword>
<evidence type="ECO:0000256" key="8">
    <source>
        <dbReference type="ARBA" id="ARBA00080744"/>
    </source>
</evidence>
<evidence type="ECO:0000259" key="13">
    <source>
        <dbReference type="PROSITE" id="PS51867"/>
    </source>
</evidence>
<dbReference type="InterPro" id="IPR013083">
    <property type="entry name" value="Znf_RING/FYVE/PHD"/>
</dbReference>
<dbReference type="SUPFAM" id="SSF57850">
    <property type="entry name" value="RING/U-box"/>
    <property type="match status" value="1"/>
</dbReference>
<evidence type="ECO:0000256" key="9">
    <source>
        <dbReference type="PROSITE-ProRule" id="PRU00175"/>
    </source>
</evidence>
<evidence type="ECO:0000256" key="4">
    <source>
        <dbReference type="ARBA" id="ARBA00022771"/>
    </source>
</evidence>
<dbReference type="Gene3D" id="3.30.40.10">
    <property type="entry name" value="Zinc/RING finger domain, C3HC4 (zinc finger)"/>
    <property type="match status" value="1"/>
</dbReference>
<dbReference type="Pfam" id="PF13445">
    <property type="entry name" value="zf-RING_UBOX"/>
    <property type="match status" value="1"/>
</dbReference>
<dbReference type="GO" id="GO:0005634">
    <property type="term" value="C:nucleus"/>
    <property type="evidence" value="ECO:0007669"/>
    <property type="project" value="TreeGrafter"/>
</dbReference>
<dbReference type="GO" id="GO:0061630">
    <property type="term" value="F:ubiquitin protein ligase activity"/>
    <property type="evidence" value="ECO:0007669"/>
    <property type="project" value="InterPro"/>
</dbReference>
<comment type="caution">
    <text evidence="14">The sequence shown here is derived from an EMBL/GenBank/DDBJ whole genome shotgun (WGS) entry which is preliminary data.</text>
</comment>
<keyword evidence="2" id="KW-0963">Cytoplasm</keyword>
<evidence type="ECO:0000313" key="14">
    <source>
        <dbReference type="EMBL" id="PKS08272.1"/>
    </source>
</evidence>
<feature type="zinc finger region" description="RING-Gid-type" evidence="10">
    <location>
        <begin position="352"/>
        <end position="393"/>
    </location>
</feature>
<name>A0A2N3N7B6_9PEZI</name>
<feature type="domain" description="RING-type" evidence="11">
    <location>
        <begin position="352"/>
        <end position="393"/>
    </location>
</feature>
<dbReference type="InParanoid" id="A0A2N3N7B6"/>
<evidence type="ECO:0000313" key="15">
    <source>
        <dbReference type="Proteomes" id="UP000233524"/>
    </source>
</evidence>
<comment type="subcellular location">
    <subcellularLocation>
        <location evidence="1">Cytoplasm</location>
    </subcellularLocation>
</comment>
<dbReference type="InterPro" id="IPR044063">
    <property type="entry name" value="ZF_RING_GID"/>
</dbReference>
<gene>
    <name evidence="14" type="ORF">jhhlp_005215</name>
</gene>
<evidence type="ECO:0000256" key="7">
    <source>
        <dbReference type="ARBA" id="ARBA00075398"/>
    </source>
</evidence>
<dbReference type="PROSITE" id="PS50089">
    <property type="entry name" value="ZF_RING_2"/>
    <property type="match status" value="1"/>
</dbReference>
<dbReference type="GO" id="GO:0043161">
    <property type="term" value="P:proteasome-mediated ubiquitin-dependent protein catabolic process"/>
    <property type="evidence" value="ECO:0007669"/>
    <property type="project" value="InterPro"/>
</dbReference>
<dbReference type="SMART" id="SM00757">
    <property type="entry name" value="CRA"/>
    <property type="match status" value="1"/>
</dbReference>
<protein>
    <recommendedName>
        <fullName evidence="8">GID complex catalytic subunit 2</fullName>
    </recommendedName>
    <alternativeName>
        <fullName evidence="7">Glucose-induced degradation protein 2</fullName>
    </alternativeName>
</protein>
<keyword evidence="3" id="KW-0479">Metal-binding</keyword>
<reference evidence="14 15" key="1">
    <citation type="journal article" date="2017" name="G3 (Bethesda)">
        <title>First Draft Genome Sequence of the Pathogenic Fungus Lomentospora prolificans (Formerly Scedosporium prolificans).</title>
        <authorList>
            <person name="Luo R."/>
            <person name="Zimin A."/>
            <person name="Workman R."/>
            <person name="Fan Y."/>
            <person name="Pertea G."/>
            <person name="Grossman N."/>
            <person name="Wear M.P."/>
            <person name="Jia B."/>
            <person name="Miller H."/>
            <person name="Casadevall A."/>
            <person name="Timp W."/>
            <person name="Zhang S.X."/>
            <person name="Salzberg S.L."/>
        </authorList>
    </citation>
    <scope>NUCLEOTIDE SEQUENCE [LARGE SCALE GENOMIC DNA]</scope>
    <source>
        <strain evidence="14 15">JHH-5317</strain>
    </source>
</reference>
<dbReference type="InterPro" id="IPR013144">
    <property type="entry name" value="CRA_dom"/>
</dbReference>
<accession>A0A2N3N7B6</accession>
<dbReference type="GO" id="GO:0005737">
    <property type="term" value="C:cytoplasm"/>
    <property type="evidence" value="ECO:0007669"/>
    <property type="project" value="UniProtKB-SubCell"/>
</dbReference>
<comment type="similarity">
    <text evidence="6">Belongs to the RMD5/GID2 family.</text>
</comment>
<dbReference type="InterPro" id="IPR006595">
    <property type="entry name" value="CTLH_C"/>
</dbReference>
<evidence type="ECO:0000256" key="10">
    <source>
        <dbReference type="PROSITE-ProRule" id="PRU01215"/>
    </source>
</evidence>
<evidence type="ECO:0000259" key="11">
    <source>
        <dbReference type="PROSITE" id="PS50089"/>
    </source>
</evidence>
<dbReference type="GO" id="GO:0008270">
    <property type="term" value="F:zinc ion binding"/>
    <property type="evidence" value="ECO:0007669"/>
    <property type="project" value="UniProtKB-KW"/>
</dbReference>
<proteinExistence type="inferred from homology"/>
<dbReference type="STRING" id="41688.A0A2N3N7B6"/>
<evidence type="ECO:0000259" key="12">
    <source>
        <dbReference type="PROSITE" id="PS50897"/>
    </source>
</evidence>
<feature type="domain" description="CTLH" evidence="12">
    <location>
        <begin position="161"/>
        <end position="218"/>
    </location>
</feature>
<dbReference type="InterPro" id="IPR045098">
    <property type="entry name" value="Fyv10_fam"/>
</dbReference>
<keyword evidence="15" id="KW-1185">Reference proteome</keyword>
<dbReference type="AlphaFoldDB" id="A0A2N3N7B6"/>